<dbReference type="Proteomes" id="UP001516472">
    <property type="component" value="Unassembled WGS sequence"/>
</dbReference>
<comment type="caution">
    <text evidence="1">The sequence shown here is derived from an EMBL/GenBank/DDBJ whole genome shotgun (WGS) entry which is preliminary data.</text>
</comment>
<evidence type="ECO:0000313" key="2">
    <source>
        <dbReference type="Proteomes" id="UP001516472"/>
    </source>
</evidence>
<evidence type="ECO:0000313" key="1">
    <source>
        <dbReference type="EMBL" id="MBE4751824.1"/>
    </source>
</evidence>
<dbReference type="EMBL" id="JAAIYO010000009">
    <property type="protein sequence ID" value="MBE4751824.1"/>
    <property type="molecule type" value="Genomic_DNA"/>
</dbReference>
<sequence length="371" mass="41404">MSNDAKTLFVDESGFTGEDLFNKDQQVFVLATHSLSEEECRDFKAKFFGKVQATELKHSELRRNENQREMVLSALRELAGTCVGRIKCAVVHKKYAIVGKIVDYTVEPCMRLDGEDLYLRGGNIALANMMHSVLPVFIGADFFEKMLKLFQVMMRTREPVNYRAFFRFLADADLTEDARGIVSMIEIAQYKLGFGYYNSLGKNSLDVSLTSALGLMARWRHENPIPNALDVIHDSSSKMSKQKHIWDALVDPGVPPAMVGYDRRVMTFPLALRSTRFEPSPSYAGLQIADVVAGAVEYALSCMIGVKDNEYGRELLEVLGGVNFFVADQVWPRREVSPEEMGTDGEKHGDILGFTGGLIEGAEKAQEGEGE</sequence>
<reference evidence="1 2" key="1">
    <citation type="submission" date="2020-02" db="EMBL/GenBank/DDBJ databases">
        <authorList>
            <person name="Babadi Z.K."/>
            <person name="Risdian C."/>
            <person name="Ebrahimipour G.H."/>
            <person name="Wink J."/>
        </authorList>
    </citation>
    <scope>NUCLEOTIDE SEQUENCE [LARGE SCALE GENOMIC DNA]</scope>
    <source>
        <strain evidence="1 2">ZKHCc1 1396</strain>
    </source>
</reference>
<keyword evidence="2" id="KW-1185">Reference proteome</keyword>
<name>A0ABR9PVF3_9BACT</name>
<dbReference type="InterPro" id="IPR024524">
    <property type="entry name" value="DUF3800"/>
</dbReference>
<accession>A0ABR9PVF3</accession>
<dbReference type="RefSeq" id="WP_193429019.1">
    <property type="nucleotide sequence ID" value="NZ_CBCSIP010000032.1"/>
</dbReference>
<gene>
    <name evidence="1" type="ORF">G4177_27005</name>
</gene>
<proteinExistence type="predicted"/>
<protein>
    <submittedName>
        <fullName evidence="1">DUF3800 domain-containing protein</fullName>
    </submittedName>
</protein>
<organism evidence="1 2">
    <name type="scientific">Corallococcus soli</name>
    <dbReference type="NCBI Taxonomy" id="2710757"/>
    <lineage>
        <taxon>Bacteria</taxon>
        <taxon>Pseudomonadati</taxon>
        <taxon>Myxococcota</taxon>
        <taxon>Myxococcia</taxon>
        <taxon>Myxococcales</taxon>
        <taxon>Cystobacterineae</taxon>
        <taxon>Myxococcaceae</taxon>
        <taxon>Corallococcus</taxon>
    </lineage>
</organism>
<dbReference type="Pfam" id="PF12686">
    <property type="entry name" value="DUF3800"/>
    <property type="match status" value="1"/>
</dbReference>